<dbReference type="EMBL" id="OZ023718">
    <property type="protein sequence ID" value="CAK9867242.1"/>
    <property type="molecule type" value="Genomic_DNA"/>
</dbReference>
<keyword evidence="3" id="KW-1185">Reference proteome</keyword>
<evidence type="ECO:0000313" key="3">
    <source>
        <dbReference type="Proteomes" id="UP001497522"/>
    </source>
</evidence>
<feature type="region of interest" description="Disordered" evidence="1">
    <location>
        <begin position="1"/>
        <end position="45"/>
    </location>
</feature>
<name>A0ABP1AXU9_9BRYO</name>
<protein>
    <submittedName>
        <fullName evidence="2">Uncharacterized protein</fullName>
    </submittedName>
</protein>
<gene>
    <name evidence="2" type="ORF">CSSPJE1EN2_LOCUS10237</name>
</gene>
<proteinExistence type="predicted"/>
<feature type="compositionally biased region" description="Basic and acidic residues" evidence="1">
    <location>
        <begin position="20"/>
        <end position="30"/>
    </location>
</feature>
<reference evidence="2" key="1">
    <citation type="submission" date="2024-03" db="EMBL/GenBank/DDBJ databases">
        <authorList>
            <consortium name="ELIXIR-Norway"/>
            <consortium name="Elixir Norway"/>
        </authorList>
    </citation>
    <scope>NUCLEOTIDE SEQUENCE</scope>
</reference>
<sequence length="115" mass="13289">MEQRGQRQQQQQRSCGLRTHQNDLRRKTEQAAEMDGGHMGNKGTHSRGDIHFPMCCRPRCLPTHFGNATGTSWETRAWKEWDVHPCSSIPVVVNFVQFLIHPSNHSHIRERTCIS</sequence>
<dbReference type="Proteomes" id="UP001497522">
    <property type="component" value="Chromosome 17"/>
</dbReference>
<evidence type="ECO:0000313" key="2">
    <source>
        <dbReference type="EMBL" id="CAK9867242.1"/>
    </source>
</evidence>
<evidence type="ECO:0000256" key="1">
    <source>
        <dbReference type="SAM" id="MobiDB-lite"/>
    </source>
</evidence>
<organism evidence="2 3">
    <name type="scientific">Sphagnum jensenii</name>
    <dbReference type="NCBI Taxonomy" id="128206"/>
    <lineage>
        <taxon>Eukaryota</taxon>
        <taxon>Viridiplantae</taxon>
        <taxon>Streptophyta</taxon>
        <taxon>Embryophyta</taxon>
        <taxon>Bryophyta</taxon>
        <taxon>Sphagnophytina</taxon>
        <taxon>Sphagnopsida</taxon>
        <taxon>Sphagnales</taxon>
        <taxon>Sphagnaceae</taxon>
        <taxon>Sphagnum</taxon>
    </lineage>
</organism>
<accession>A0ABP1AXU9</accession>
<feature type="compositionally biased region" description="Low complexity" evidence="1">
    <location>
        <begin position="1"/>
        <end position="13"/>
    </location>
</feature>